<name>T1C1N8_9ZZZZ</name>
<dbReference type="InterPro" id="IPR012675">
    <property type="entry name" value="Beta-grasp_dom_sf"/>
</dbReference>
<evidence type="ECO:0000259" key="1">
    <source>
        <dbReference type="Pfam" id="PF08438"/>
    </source>
</evidence>
<comment type="caution">
    <text evidence="2">The sequence shown here is derived from an EMBL/GenBank/DDBJ whole genome shotgun (WGS) entry which is preliminary data.</text>
</comment>
<sequence length="249" mass="28143">MGNQFLDSVSDLSAIVNLINPLDDSGKTMNAKEIELAGVEIEGEIFRWFASRLSRDWTRFAKKEDANDSALDEKLISKMSFFGISRGEIRIVLSKESFSSNLSIWSEEDFMRISRAVFTYIKPIIRVVNKGDLIHEGKTLEEITAMGYTIISADYELSIWKALNHGLIKSVENPEPNETANPAQKNALKLISDLFSAEKVSRIADMFSHIVYNILSYIVVYPVFDESKWTDKKGTILPDTFLMPKKSTA</sequence>
<feature type="non-terminal residue" evidence="2">
    <location>
        <position position="249"/>
    </location>
</feature>
<dbReference type="SUPFAM" id="SSF52540">
    <property type="entry name" value="P-loop containing nucleoside triphosphate hydrolases"/>
    <property type="match status" value="1"/>
</dbReference>
<dbReference type="InterPro" id="IPR027417">
    <property type="entry name" value="P-loop_NTPase"/>
</dbReference>
<dbReference type="InterPro" id="IPR013646">
    <property type="entry name" value="YGR210-like_G4"/>
</dbReference>
<feature type="domain" description="Obg-like GTPase YGR210-like G4 motif-containing" evidence="1">
    <location>
        <begin position="127"/>
        <end position="224"/>
    </location>
</feature>
<dbReference type="Gene3D" id="1.10.8.470">
    <property type="match status" value="1"/>
</dbReference>
<organism evidence="2">
    <name type="scientific">mine drainage metagenome</name>
    <dbReference type="NCBI Taxonomy" id="410659"/>
    <lineage>
        <taxon>unclassified sequences</taxon>
        <taxon>metagenomes</taxon>
        <taxon>ecological metagenomes</taxon>
    </lineage>
</organism>
<reference evidence="2" key="1">
    <citation type="submission" date="2013-08" db="EMBL/GenBank/DDBJ databases">
        <authorList>
            <person name="Mendez C."/>
            <person name="Richter M."/>
            <person name="Ferrer M."/>
            <person name="Sanchez J."/>
        </authorList>
    </citation>
    <scope>NUCLEOTIDE SEQUENCE</scope>
</reference>
<dbReference type="EMBL" id="AUZX01001328">
    <property type="protein sequence ID" value="EQD79386.1"/>
    <property type="molecule type" value="Genomic_DNA"/>
</dbReference>
<gene>
    <name evidence="2" type="ORF">B1A_01762</name>
</gene>
<evidence type="ECO:0000313" key="2">
    <source>
        <dbReference type="EMBL" id="EQD79386.1"/>
    </source>
</evidence>
<proteinExistence type="predicted"/>
<dbReference type="Pfam" id="PF08438">
    <property type="entry name" value="YGR210-like_G4"/>
    <property type="match status" value="1"/>
</dbReference>
<protein>
    <submittedName>
        <fullName evidence="2">Translation-associated GTPase</fullName>
    </submittedName>
</protein>
<accession>T1C1N8</accession>
<dbReference type="Gene3D" id="3.10.20.30">
    <property type="match status" value="1"/>
</dbReference>
<dbReference type="AlphaFoldDB" id="T1C1N8"/>
<reference evidence="2" key="2">
    <citation type="journal article" date="2014" name="ISME J.">
        <title>Microbial stratification in low pH oxic and suboxic macroscopic growths along an acid mine drainage.</title>
        <authorList>
            <person name="Mendez-Garcia C."/>
            <person name="Mesa V."/>
            <person name="Sprenger R.R."/>
            <person name="Richter M."/>
            <person name="Diez M.S."/>
            <person name="Solano J."/>
            <person name="Bargiela R."/>
            <person name="Golyshina O.V."/>
            <person name="Manteca A."/>
            <person name="Ramos J.L."/>
            <person name="Gallego J.R."/>
            <person name="Llorente I."/>
            <person name="Martins Dos Santos V.A."/>
            <person name="Jensen O.N."/>
            <person name="Pelaez A.I."/>
            <person name="Sanchez J."/>
            <person name="Ferrer M."/>
        </authorList>
    </citation>
    <scope>NUCLEOTIDE SEQUENCE</scope>
</reference>